<dbReference type="AlphaFoldDB" id="A0A844Y8U3"/>
<dbReference type="EMBL" id="WTYD01000001">
    <property type="protein sequence ID" value="MXO54246.1"/>
    <property type="molecule type" value="Genomic_DNA"/>
</dbReference>
<keyword evidence="3" id="KW-1185">Reference proteome</keyword>
<reference evidence="2 3" key="1">
    <citation type="submission" date="2019-12" db="EMBL/GenBank/DDBJ databases">
        <title>Genomic-based taxomic classification of the family Erythrobacteraceae.</title>
        <authorList>
            <person name="Xu L."/>
        </authorList>
    </citation>
    <scope>NUCLEOTIDE SEQUENCE [LARGE SCALE GENOMIC DNA]</scope>
    <source>
        <strain evidence="2 3">JCM 17468</strain>
    </source>
</reference>
<evidence type="ECO:0000313" key="3">
    <source>
        <dbReference type="Proteomes" id="UP000430272"/>
    </source>
</evidence>
<evidence type="ECO:0000313" key="2">
    <source>
        <dbReference type="EMBL" id="MXO54246.1"/>
    </source>
</evidence>
<dbReference type="OrthoDB" id="7428153at2"/>
<feature type="region of interest" description="Disordered" evidence="1">
    <location>
        <begin position="86"/>
        <end position="108"/>
    </location>
</feature>
<gene>
    <name evidence="2" type="ORF">GRI47_09530</name>
</gene>
<dbReference type="RefSeq" id="WP_160661007.1">
    <property type="nucleotide sequence ID" value="NZ_BAABDV010000001.1"/>
</dbReference>
<proteinExistence type="predicted"/>
<name>A0A844Y8U3_9SPHN</name>
<sequence length="128" mass="14416">MPPDKRKLKRAKLIERVRTVEKSRSALAASEAEALRLRLFGVAERTRSLARHYAEKDDALTGMDLRSGKAMQKQLEQLVAVSSKQAAEAEKRSDATLGELAASERRRKRAVEDRRDLVKAIVTHLSHQ</sequence>
<organism evidence="2 3">
    <name type="scientific">Qipengyuania pelagi</name>
    <dbReference type="NCBI Taxonomy" id="994320"/>
    <lineage>
        <taxon>Bacteria</taxon>
        <taxon>Pseudomonadati</taxon>
        <taxon>Pseudomonadota</taxon>
        <taxon>Alphaproteobacteria</taxon>
        <taxon>Sphingomonadales</taxon>
        <taxon>Erythrobacteraceae</taxon>
        <taxon>Qipengyuania</taxon>
    </lineage>
</organism>
<protein>
    <submittedName>
        <fullName evidence="2">Uncharacterized protein</fullName>
    </submittedName>
</protein>
<comment type="caution">
    <text evidence="2">The sequence shown here is derived from an EMBL/GenBank/DDBJ whole genome shotgun (WGS) entry which is preliminary data.</text>
</comment>
<evidence type="ECO:0000256" key="1">
    <source>
        <dbReference type="SAM" id="MobiDB-lite"/>
    </source>
</evidence>
<dbReference type="Proteomes" id="UP000430272">
    <property type="component" value="Unassembled WGS sequence"/>
</dbReference>
<accession>A0A844Y8U3</accession>